<dbReference type="PANTHER" id="PTHR22767:SF3">
    <property type="entry name" value="N-ALPHA-ACETYLTRANSFERASE 25, NATB AUXILIARY SUBUNIT"/>
    <property type="match status" value="1"/>
</dbReference>
<evidence type="ECO:0000256" key="1">
    <source>
        <dbReference type="ARBA" id="ARBA00006298"/>
    </source>
</evidence>
<dbReference type="InterPro" id="IPR019183">
    <property type="entry name" value="NAA25_NatB_aux_su"/>
</dbReference>
<dbReference type="Pfam" id="PF09797">
    <property type="entry name" value="NatB_MDM20"/>
    <property type="match status" value="1"/>
</dbReference>
<reference evidence="2 3" key="1">
    <citation type="submission" date="2024-07" db="EMBL/GenBank/DDBJ databases">
        <title>Section-level genome sequencing and comparative genomics of Aspergillus sections Usti and Cavernicolus.</title>
        <authorList>
            <consortium name="Lawrence Berkeley National Laboratory"/>
            <person name="Nybo J.L."/>
            <person name="Vesth T.C."/>
            <person name="Theobald S."/>
            <person name="Frisvad J.C."/>
            <person name="Larsen T.O."/>
            <person name="Kjaerboelling I."/>
            <person name="Rothschild-Mancinelli K."/>
            <person name="Lyhne E.K."/>
            <person name="Kogle M.E."/>
            <person name="Barry K."/>
            <person name="Clum A."/>
            <person name="Na H."/>
            <person name="Ledsgaard L."/>
            <person name="Lin J."/>
            <person name="Lipzen A."/>
            <person name="Kuo A."/>
            <person name="Riley R."/>
            <person name="Mondo S."/>
            <person name="Labutti K."/>
            <person name="Haridas S."/>
            <person name="Pangalinan J."/>
            <person name="Salamov A.A."/>
            <person name="Simmons B.A."/>
            <person name="Magnuson J.K."/>
            <person name="Chen J."/>
            <person name="Drula E."/>
            <person name="Henrissat B."/>
            <person name="Wiebenga A."/>
            <person name="Lubbers R.J."/>
            <person name="Gomes A.C."/>
            <person name="Macurrencykelacurrency M.R."/>
            <person name="Stajich J."/>
            <person name="Grigoriev I.V."/>
            <person name="Mortensen U.H."/>
            <person name="De Vries R.P."/>
            <person name="Baker S.E."/>
            <person name="Andersen M.R."/>
        </authorList>
    </citation>
    <scope>NUCLEOTIDE SEQUENCE [LARGE SCALE GENOMIC DNA]</scope>
    <source>
        <strain evidence="2 3">CBS 449.75</strain>
    </source>
</reference>
<sequence length="947" mass="105712">MSTNDAVFQRRNKQIEDAIDAQNLKQALQLIEKRIKKGEDTPFLKAWKAHILHRHADDVHHQRGIAETLGLCKAEPAVTDLDTLDILYETLQRMGGQEETMRAIWERASKAKPQVRDIQMRWFSYAFEGDDWKSAQKAAMSLQNNFPKKRKYYIWAIFLCYLLAVDEASSEIDRKLFGTLAYRMISKAAESVPSDPKELLSPPRAIQTAEELLLLVKIYESQGRHAEIVRILDSENVGIKSRIVQNDWSLIGVKLSSLEKAEMWAEGLTYAKELLAIPSTEEEKKAIKERDDWAVWHLLLTATQKLNSPETTSETLKVVTEFIASQPKSRNAQLARLDLMHANFQSGSLTQEDLVSACQVYFDHSQSKLYCFSDLLGYLPSLDRGSVSKFVKYASDASKQSEGTGPFKGVAVINALKLEYCFLMSSDAATVSRERVEDFVSRSLKAYRETERPTQSSDPSAASTIESQPSDDLCILAAMGLVRFSGGWVSGKHEEIPDIMLIRAAAILERLIVDSPHNYQGLLLLVRLYLRLGAGSLALKAFSKLSVKQLQFETVAHNLFTRLATIHPHSAPPIEGAEYKDFNPQSAFVQALNFYRSADVTSTKNRSNGLEYGSYVNTQGTIELQKRLKQSVSRRMWALEVKRVQRLVGGDPMSRYDDLAGDSSPLIDQRTFDAFMNCEAPGQHTFEELVRLGPLPQDQWVRSAQITDKLLGFLRDMAAQKPIPVTPEIPSFGDIVGTSTESDMTGWEIQCTKTNISLLKLVVYLSGSNSVAPEQVDESLSQVEEWLNGQLKALATEGALVSPLMSETTIFLQPDTPYAPTWRFFHAIYSIFDSIKAVVSFCSLALKKGSKGAKLSKERVEGLKDLGCRVHQSALTNVRVVKKQVTESGKLGSLIDLVVAGRGTGEDGPQLRDELEKTLNTSSLELFCGELMESWEEALGGLLAVRL</sequence>
<dbReference type="GeneID" id="98149306"/>
<comment type="caution">
    <text evidence="2">The sequence shown here is derived from an EMBL/GenBank/DDBJ whole genome shotgun (WGS) entry which is preliminary data.</text>
</comment>
<name>A0ABR4LUV4_9EURO</name>
<organism evidence="2 3">
    <name type="scientific">Aspergillus lucknowensis</name>
    <dbReference type="NCBI Taxonomy" id="176173"/>
    <lineage>
        <taxon>Eukaryota</taxon>
        <taxon>Fungi</taxon>
        <taxon>Dikarya</taxon>
        <taxon>Ascomycota</taxon>
        <taxon>Pezizomycotina</taxon>
        <taxon>Eurotiomycetes</taxon>
        <taxon>Eurotiomycetidae</taxon>
        <taxon>Eurotiales</taxon>
        <taxon>Aspergillaceae</taxon>
        <taxon>Aspergillus</taxon>
        <taxon>Aspergillus subgen. Nidulantes</taxon>
    </lineage>
</organism>
<proteinExistence type="inferred from homology"/>
<dbReference type="PANTHER" id="PTHR22767">
    <property type="entry name" value="N-TERMINAL ACETYLTRANSFERASE-RELATED"/>
    <property type="match status" value="1"/>
</dbReference>
<dbReference type="Proteomes" id="UP001610432">
    <property type="component" value="Unassembled WGS sequence"/>
</dbReference>
<dbReference type="EMBL" id="JBFXLQ010000016">
    <property type="protein sequence ID" value="KAL2867944.1"/>
    <property type="molecule type" value="Genomic_DNA"/>
</dbReference>
<gene>
    <name evidence="2" type="ORF">BJX67DRAFT_387557</name>
</gene>
<comment type="similarity">
    <text evidence="1">Belongs to the MDM20/NAA25 family.</text>
</comment>
<evidence type="ECO:0000313" key="3">
    <source>
        <dbReference type="Proteomes" id="UP001610432"/>
    </source>
</evidence>
<dbReference type="RefSeq" id="XP_070886923.1">
    <property type="nucleotide sequence ID" value="XM_071034234.1"/>
</dbReference>
<keyword evidence="3" id="KW-1185">Reference proteome</keyword>
<accession>A0ABR4LUV4</accession>
<protein>
    <submittedName>
        <fullName evidence="2">N-acetyltransferase B complex non catalytic subunit-domain-containing protein</fullName>
    </submittedName>
</protein>
<evidence type="ECO:0000313" key="2">
    <source>
        <dbReference type="EMBL" id="KAL2867944.1"/>
    </source>
</evidence>